<protein>
    <recommendedName>
        <fullName evidence="9">Peptidase M48 domain-containing protein</fullName>
    </recommendedName>
</protein>
<evidence type="ECO:0000256" key="3">
    <source>
        <dbReference type="ARBA" id="ARBA00022801"/>
    </source>
</evidence>
<evidence type="ECO:0000313" key="11">
    <source>
        <dbReference type="Proteomes" id="UP000029614"/>
    </source>
</evidence>
<dbReference type="AlphaFoldDB" id="A0A096CEV5"/>
<dbReference type="GO" id="GO:0006515">
    <property type="term" value="P:protein quality control for misfolded or incompletely synthesized proteins"/>
    <property type="evidence" value="ECO:0007669"/>
    <property type="project" value="TreeGrafter"/>
</dbReference>
<keyword evidence="4 6" id="KW-0862">Zinc</keyword>
<keyword evidence="11" id="KW-1185">Reference proteome</keyword>
<gene>
    <name evidence="10" type="ORF">HMPREF9302_00740</name>
</gene>
<evidence type="ECO:0000256" key="2">
    <source>
        <dbReference type="ARBA" id="ARBA00022723"/>
    </source>
</evidence>
<dbReference type="Gene3D" id="3.30.2010.10">
    <property type="entry name" value="Metalloproteases ('zincins'), catalytic domain"/>
    <property type="match status" value="1"/>
</dbReference>
<name>A0A096CEV5_9BACT</name>
<dbReference type="InterPro" id="IPR051156">
    <property type="entry name" value="Mito/Outer_Membr_Metalloprot"/>
</dbReference>
<keyword evidence="8" id="KW-0732">Signal</keyword>
<keyword evidence="2" id="KW-0479">Metal-binding</keyword>
<dbReference type="PROSITE" id="PS51257">
    <property type="entry name" value="PROKAR_LIPOPROTEIN"/>
    <property type="match status" value="1"/>
</dbReference>
<evidence type="ECO:0000313" key="10">
    <source>
        <dbReference type="EMBL" id="KGF53447.1"/>
    </source>
</evidence>
<keyword evidence="5 6" id="KW-0482">Metalloprotease</keyword>
<dbReference type="PANTHER" id="PTHR22726:SF18">
    <property type="entry name" value="PEPTIDASE M48 DOMAIN-CONTAINING PROTEIN"/>
    <property type="match status" value="1"/>
</dbReference>
<evidence type="ECO:0000256" key="7">
    <source>
        <dbReference type="SAM" id="MobiDB-lite"/>
    </source>
</evidence>
<sequence length="295" mass="32591">MMNKIKCFLFGVMFVTLASCGITEKVPLTGRVHRIGISDAQMLSLSNKEYSMFMTSATKSVSKVNTQMVERVGHRLSSAVEKYLLDNGYSKEIQNLSWEFNLIQNNQANAFCMPGGKIVVYEGLLPYTKNESSLAIVLGHEIAHAVAKHGAEQITKKQAQSIGTSVLSSVLNSTVGSGVGDIAAQAANGYFLFRNLKYSRANESEADYMGLIFAAMAGYDPRNAIDFWERMSAATQGKVSEFLSDHPSDKHRIEDIKKWMPEAMKYYTMAKNNITTTPNSKKASSVKTNRSKGKH</sequence>
<accession>A0A096CEV5</accession>
<dbReference type="Proteomes" id="UP000029614">
    <property type="component" value="Unassembled WGS sequence"/>
</dbReference>
<comment type="caution">
    <text evidence="10">The sequence shown here is derived from an EMBL/GenBank/DDBJ whole genome shotgun (WGS) entry which is preliminary data.</text>
</comment>
<keyword evidence="3 6" id="KW-0378">Hydrolase</keyword>
<dbReference type="PANTHER" id="PTHR22726">
    <property type="entry name" value="METALLOENDOPEPTIDASE OMA1"/>
    <property type="match status" value="1"/>
</dbReference>
<evidence type="ECO:0000256" key="6">
    <source>
        <dbReference type="RuleBase" id="RU003983"/>
    </source>
</evidence>
<dbReference type="InterPro" id="IPR001915">
    <property type="entry name" value="Peptidase_M48"/>
</dbReference>
<dbReference type="GO" id="GO:0004222">
    <property type="term" value="F:metalloendopeptidase activity"/>
    <property type="evidence" value="ECO:0007669"/>
    <property type="project" value="InterPro"/>
</dbReference>
<comment type="cofactor">
    <cofactor evidence="6">
        <name>Zn(2+)</name>
        <dbReference type="ChEBI" id="CHEBI:29105"/>
    </cofactor>
    <text evidence="6">Binds 1 zinc ion per subunit.</text>
</comment>
<dbReference type="Pfam" id="PF01435">
    <property type="entry name" value="Peptidase_M48"/>
    <property type="match status" value="1"/>
</dbReference>
<feature type="region of interest" description="Disordered" evidence="7">
    <location>
        <begin position="275"/>
        <end position="295"/>
    </location>
</feature>
<organism evidence="10 11">
    <name type="scientific">Prevotella amnii DNF00058</name>
    <dbReference type="NCBI Taxonomy" id="1401066"/>
    <lineage>
        <taxon>Bacteria</taxon>
        <taxon>Pseudomonadati</taxon>
        <taxon>Bacteroidota</taxon>
        <taxon>Bacteroidia</taxon>
        <taxon>Bacteroidales</taxon>
        <taxon>Prevotellaceae</taxon>
        <taxon>Prevotella</taxon>
    </lineage>
</organism>
<evidence type="ECO:0000256" key="8">
    <source>
        <dbReference type="SAM" id="SignalP"/>
    </source>
</evidence>
<proteinExistence type="inferred from homology"/>
<evidence type="ECO:0000256" key="5">
    <source>
        <dbReference type="ARBA" id="ARBA00023049"/>
    </source>
</evidence>
<dbReference type="GO" id="GO:0016020">
    <property type="term" value="C:membrane"/>
    <property type="evidence" value="ECO:0007669"/>
    <property type="project" value="TreeGrafter"/>
</dbReference>
<dbReference type="CDD" id="cd07331">
    <property type="entry name" value="M48C_Oma1_like"/>
    <property type="match status" value="1"/>
</dbReference>
<dbReference type="GO" id="GO:0046872">
    <property type="term" value="F:metal ion binding"/>
    <property type="evidence" value="ECO:0007669"/>
    <property type="project" value="UniProtKB-KW"/>
</dbReference>
<dbReference type="EMBL" id="JRNU01000001">
    <property type="protein sequence ID" value="KGF53447.1"/>
    <property type="molecule type" value="Genomic_DNA"/>
</dbReference>
<feature type="signal peptide" evidence="8">
    <location>
        <begin position="1"/>
        <end position="18"/>
    </location>
</feature>
<feature type="chain" id="PRO_5001917722" description="Peptidase M48 domain-containing protein" evidence="8">
    <location>
        <begin position="19"/>
        <end position="295"/>
    </location>
</feature>
<evidence type="ECO:0000256" key="1">
    <source>
        <dbReference type="ARBA" id="ARBA00022670"/>
    </source>
</evidence>
<feature type="domain" description="Peptidase M48" evidence="9">
    <location>
        <begin position="91"/>
        <end position="259"/>
    </location>
</feature>
<evidence type="ECO:0000256" key="4">
    <source>
        <dbReference type="ARBA" id="ARBA00022833"/>
    </source>
</evidence>
<evidence type="ECO:0000259" key="9">
    <source>
        <dbReference type="Pfam" id="PF01435"/>
    </source>
</evidence>
<feature type="compositionally biased region" description="Polar residues" evidence="7">
    <location>
        <begin position="275"/>
        <end position="288"/>
    </location>
</feature>
<keyword evidence="1 6" id="KW-0645">Protease</keyword>
<reference evidence="10 11" key="1">
    <citation type="submission" date="2014-07" db="EMBL/GenBank/DDBJ databases">
        <authorList>
            <person name="McCorrison J."/>
            <person name="Sanka R."/>
            <person name="Torralba M."/>
            <person name="Gillis M."/>
            <person name="Haft D.H."/>
            <person name="Methe B."/>
            <person name="Sutton G."/>
            <person name="Nelson K.E."/>
        </authorList>
    </citation>
    <scope>NUCLEOTIDE SEQUENCE [LARGE SCALE GENOMIC DNA]</scope>
    <source>
        <strain evidence="10 11">DNF00058</strain>
    </source>
</reference>
<comment type="similarity">
    <text evidence="6">Belongs to the peptidase M48 family.</text>
</comment>